<evidence type="ECO:0000313" key="10">
    <source>
        <dbReference type="Proteomes" id="UP001652642"/>
    </source>
</evidence>
<evidence type="ECO:0000256" key="6">
    <source>
        <dbReference type="ARBA" id="ARBA00046308"/>
    </source>
</evidence>
<comment type="subcellular location">
    <subcellularLocation>
        <location evidence="4">Late endosome membrane</location>
        <topology evidence="4">Single-pass type II membrane protein</topology>
    </subcellularLocation>
    <subcellularLocation>
        <location evidence="5">Lysosome membrane</location>
        <topology evidence="5">Single-pass type II membrane protein</topology>
    </subcellularLocation>
    <subcellularLocation>
        <location evidence="6">Mitochondrion membrane</location>
        <topology evidence="6">Single-pass type II membrane protein</topology>
    </subcellularLocation>
</comment>
<reference evidence="11" key="2">
    <citation type="submission" date="2025-08" db="UniProtKB">
        <authorList>
            <consortium name="RefSeq"/>
        </authorList>
    </citation>
    <scope>IDENTIFICATION</scope>
</reference>
<sequence length="334" mass="38632">MDCTVRKVLLMVIRFIAGLFDRRYSLWPSLLFRTMIWYKRQLRCVKVKYIEHDGYRFCYFSRGKPGHRPSILMLHGFSFNKDMWLNAVKHFPRSIHIVCLDMPGHGETTRLLAENYTAVDQAKKIHQFVEWTGLNKKPFHLVGMSMGGMVAGIYAAQYPSEICALSLLCPPGLQYSTENEFIRRLKELRQSANTHDNPLVVLTVQQGEDLLRLGLYRPNKINMQLLKGYLEDRRPHKSFFLKCFLDMSSLNSRYSLHENMSKIKAPTQIIWGKDDKVMDPSGAETLAKGIPDSRVYILDKCGHFITLDRPRQSAKLLFKFYKSVCGTAKNKKVA</sequence>
<keyword evidence="10" id="KW-1185">Reference proteome</keyword>
<evidence type="ECO:0000256" key="2">
    <source>
        <dbReference type="ARBA" id="ARBA00008645"/>
    </source>
</evidence>
<dbReference type="OrthoDB" id="6431331at2759"/>
<feature type="domain" description="AB hydrolase-1" evidence="9">
    <location>
        <begin position="69"/>
        <end position="310"/>
    </location>
</feature>
<dbReference type="PANTHER" id="PTHR43798">
    <property type="entry name" value="MONOACYLGLYCEROL LIPASE"/>
    <property type="match status" value="1"/>
</dbReference>
<accession>A0A6J0TRA4</accession>
<dbReference type="AlphaFoldDB" id="A0A6J0TRA4"/>
<dbReference type="GO" id="GO:0047372">
    <property type="term" value="F:monoacylglycerol lipase activity"/>
    <property type="evidence" value="ECO:0007669"/>
    <property type="project" value="UniProtKB-EC"/>
</dbReference>
<comment type="catalytic activity">
    <reaction evidence="7">
        <text>1-dodecanoylglycerol + H2O = dodecanoate + glycerol + H(+)</text>
        <dbReference type="Rhea" id="RHEA:44316"/>
        <dbReference type="ChEBI" id="CHEBI:15377"/>
        <dbReference type="ChEBI" id="CHEBI:15378"/>
        <dbReference type="ChEBI" id="CHEBI:17754"/>
        <dbReference type="ChEBI" id="CHEBI:18262"/>
        <dbReference type="ChEBI" id="CHEBI:75539"/>
    </reaction>
</comment>
<proteinExistence type="inferred from homology"/>
<evidence type="ECO:0000256" key="7">
    <source>
        <dbReference type="ARBA" id="ARBA00047662"/>
    </source>
</evidence>
<dbReference type="InterPro" id="IPR000639">
    <property type="entry name" value="Epox_hydrolase-like"/>
</dbReference>
<dbReference type="GO" id="GO:0031966">
    <property type="term" value="C:mitochondrial membrane"/>
    <property type="evidence" value="ECO:0007669"/>
    <property type="project" value="UniProtKB-SubCell"/>
</dbReference>
<comment type="similarity">
    <text evidence="2">Belongs to the AB hydrolase superfamily.</text>
</comment>
<organism evidence="10 11">
    <name type="scientific">Pogona vitticeps</name>
    <name type="common">central bearded dragon</name>
    <dbReference type="NCBI Taxonomy" id="103695"/>
    <lineage>
        <taxon>Eukaryota</taxon>
        <taxon>Metazoa</taxon>
        <taxon>Chordata</taxon>
        <taxon>Craniata</taxon>
        <taxon>Vertebrata</taxon>
        <taxon>Euteleostomi</taxon>
        <taxon>Lepidosauria</taxon>
        <taxon>Squamata</taxon>
        <taxon>Bifurcata</taxon>
        <taxon>Unidentata</taxon>
        <taxon>Episquamata</taxon>
        <taxon>Toxicofera</taxon>
        <taxon>Iguania</taxon>
        <taxon>Acrodonta</taxon>
        <taxon>Agamidae</taxon>
        <taxon>Amphibolurinae</taxon>
        <taxon>Pogona</taxon>
    </lineage>
</organism>
<dbReference type="InterPro" id="IPR029058">
    <property type="entry name" value="AB_hydrolase_fold"/>
</dbReference>
<comment type="function">
    <text evidence="8">Lipase that preferentially hydrolysis medium-chain saturated monoacylglycerols including 2-arachidonoylglycerol. Through 2-arachidonoylglycerol degradation may regulate endocannabinoid signaling pathways. Also has a lysophosphatidyl lipase activity with a preference for lysophosphatidylglycerol among other lysophospholipids. Also able to degrade bis(monoacylglycero)phosphate (BMP) and constitutes the major enzyme for BMP catabolism. BMP, also known as lysobisphosphatidic acid, is enriched in late endosomes and lysosomes and plays a key role in the formation of intraluminal vesicles and in lipid sorting.</text>
</comment>
<evidence type="ECO:0000259" key="9">
    <source>
        <dbReference type="Pfam" id="PF00561"/>
    </source>
</evidence>
<dbReference type="GeneID" id="110079938"/>
<dbReference type="InParanoid" id="A0A6J0TRA4"/>
<reference evidence="10" key="1">
    <citation type="submission" date="2025-05" db="UniProtKB">
        <authorList>
            <consortium name="RefSeq"/>
        </authorList>
    </citation>
    <scope>NUCLEOTIDE SEQUENCE [LARGE SCALE GENOMIC DNA]</scope>
</reference>
<evidence type="ECO:0000256" key="1">
    <source>
        <dbReference type="ARBA" id="ARBA00001613"/>
    </source>
</evidence>
<dbReference type="Proteomes" id="UP001652642">
    <property type="component" value="Chromosome 2"/>
</dbReference>
<dbReference type="Pfam" id="PF00561">
    <property type="entry name" value="Abhydrolase_1"/>
    <property type="match status" value="1"/>
</dbReference>
<dbReference type="PRINTS" id="PR00111">
    <property type="entry name" value="ABHYDROLASE"/>
</dbReference>
<dbReference type="PRINTS" id="PR00412">
    <property type="entry name" value="EPOXHYDRLASE"/>
</dbReference>
<evidence type="ECO:0000256" key="4">
    <source>
        <dbReference type="ARBA" id="ARBA00037797"/>
    </source>
</evidence>
<dbReference type="InterPro" id="IPR000073">
    <property type="entry name" value="AB_hydrolase_1"/>
</dbReference>
<dbReference type="InterPro" id="IPR050266">
    <property type="entry name" value="AB_hydrolase_sf"/>
</dbReference>
<evidence type="ECO:0000256" key="3">
    <source>
        <dbReference type="ARBA" id="ARBA00013254"/>
    </source>
</evidence>
<name>A0A6J0TRA4_9SAUR</name>
<dbReference type="GO" id="GO:0032281">
    <property type="term" value="C:AMPA glutamate receptor complex"/>
    <property type="evidence" value="ECO:0007669"/>
    <property type="project" value="TreeGrafter"/>
</dbReference>
<dbReference type="Gene3D" id="3.40.50.1820">
    <property type="entry name" value="alpha/beta hydrolase"/>
    <property type="match status" value="1"/>
</dbReference>
<dbReference type="PANTHER" id="PTHR43798:SF5">
    <property type="entry name" value="MONOACYLGLYCEROL LIPASE ABHD6"/>
    <property type="match status" value="1"/>
</dbReference>
<evidence type="ECO:0000313" key="11">
    <source>
        <dbReference type="RefSeq" id="XP_020651081.2"/>
    </source>
</evidence>
<comment type="catalytic activity">
    <reaction evidence="1">
        <text>Hydrolyzes glycerol monoesters of long-chain fatty acids.</text>
        <dbReference type="EC" id="3.1.1.23"/>
    </reaction>
</comment>
<dbReference type="GO" id="GO:0031902">
    <property type="term" value="C:late endosome membrane"/>
    <property type="evidence" value="ECO:0007669"/>
    <property type="project" value="UniProtKB-SubCell"/>
</dbReference>
<dbReference type="KEGG" id="pvt:110079938"/>
<dbReference type="GO" id="GO:0046464">
    <property type="term" value="P:acylglycerol catabolic process"/>
    <property type="evidence" value="ECO:0007669"/>
    <property type="project" value="TreeGrafter"/>
</dbReference>
<dbReference type="GO" id="GO:0005765">
    <property type="term" value="C:lysosomal membrane"/>
    <property type="evidence" value="ECO:0007669"/>
    <property type="project" value="UniProtKB-SubCell"/>
</dbReference>
<protein>
    <recommendedName>
        <fullName evidence="3">acylglycerol lipase</fullName>
        <ecNumber evidence="3">3.1.1.23</ecNumber>
    </recommendedName>
</protein>
<evidence type="ECO:0000256" key="5">
    <source>
        <dbReference type="ARBA" id="ARBA00037874"/>
    </source>
</evidence>
<evidence type="ECO:0000256" key="8">
    <source>
        <dbReference type="ARBA" id="ARBA00049568"/>
    </source>
</evidence>
<dbReference type="EC" id="3.1.1.23" evidence="3"/>
<dbReference type="RefSeq" id="XP_020651081.2">
    <property type="nucleotide sequence ID" value="XM_020795422.2"/>
</dbReference>
<gene>
    <name evidence="11" type="primary">LOC110079938</name>
</gene>
<dbReference type="SUPFAM" id="SSF53474">
    <property type="entry name" value="alpha/beta-Hydrolases"/>
    <property type="match status" value="1"/>
</dbReference>